<reference evidence="1" key="1">
    <citation type="journal article" date="2014" name="Front. Microbiol.">
        <title>High frequency of phylogenetically diverse reductive dehalogenase-homologous genes in deep subseafloor sedimentary metagenomes.</title>
        <authorList>
            <person name="Kawai M."/>
            <person name="Futagami T."/>
            <person name="Toyoda A."/>
            <person name="Takaki Y."/>
            <person name="Nishi S."/>
            <person name="Hori S."/>
            <person name="Arai W."/>
            <person name="Tsubouchi T."/>
            <person name="Morono Y."/>
            <person name="Uchiyama I."/>
            <person name="Ito T."/>
            <person name="Fujiyama A."/>
            <person name="Inagaki F."/>
            <person name="Takami H."/>
        </authorList>
    </citation>
    <scope>NUCLEOTIDE SEQUENCE</scope>
    <source>
        <strain evidence="1">Expedition CK06-06</strain>
    </source>
</reference>
<name>X0WLG8_9ZZZZ</name>
<organism evidence="1">
    <name type="scientific">marine sediment metagenome</name>
    <dbReference type="NCBI Taxonomy" id="412755"/>
    <lineage>
        <taxon>unclassified sequences</taxon>
        <taxon>metagenomes</taxon>
        <taxon>ecological metagenomes</taxon>
    </lineage>
</organism>
<dbReference type="AlphaFoldDB" id="X0WLG8"/>
<feature type="non-terminal residue" evidence="1">
    <location>
        <position position="1"/>
    </location>
</feature>
<comment type="caution">
    <text evidence="1">The sequence shown here is derived from an EMBL/GenBank/DDBJ whole genome shotgun (WGS) entry which is preliminary data.</text>
</comment>
<protein>
    <submittedName>
        <fullName evidence="1">Uncharacterized protein</fullName>
    </submittedName>
</protein>
<accession>X0WLG8</accession>
<sequence>SASTPVTADSNVTITTAAQTIDATKVLALTTLYIPDGIGVSAT</sequence>
<proteinExistence type="predicted"/>
<gene>
    <name evidence="1" type="ORF">S01H1_33894</name>
</gene>
<dbReference type="EMBL" id="BARS01021068">
    <property type="protein sequence ID" value="GAG13526.1"/>
    <property type="molecule type" value="Genomic_DNA"/>
</dbReference>
<evidence type="ECO:0000313" key="1">
    <source>
        <dbReference type="EMBL" id="GAG13526.1"/>
    </source>
</evidence>